<comment type="caution">
    <text evidence="2">The sequence shown here is derived from an EMBL/GenBank/DDBJ whole genome shotgun (WGS) entry which is preliminary data.</text>
</comment>
<proteinExistence type="predicted"/>
<dbReference type="InterPro" id="IPR016181">
    <property type="entry name" value="Acyl_CoA_acyltransferase"/>
</dbReference>
<dbReference type="Proteomes" id="UP000540929">
    <property type="component" value="Unassembled WGS sequence"/>
</dbReference>
<sequence length="142" mass="15599">MPKHSIHLTDSPQSGDIESISRSLNEFNIQKTGIDDVRPIAVLIKDPETGKVIGGLTGRTSLGLLFVDLFYIPPSLRGEGLGSRILAEAEAEAIERGCRGAVLYTINFQAPEFYLRHGWRVFGDVPCEPAGSSRVFMRKDLV</sequence>
<evidence type="ECO:0000259" key="1">
    <source>
        <dbReference type="PROSITE" id="PS51186"/>
    </source>
</evidence>
<dbReference type="RefSeq" id="WP_179710241.1">
    <property type="nucleotide sequence ID" value="NZ_JACCAS010000002.1"/>
</dbReference>
<evidence type="ECO:0000313" key="4">
    <source>
        <dbReference type="Proteomes" id="UP000540929"/>
    </source>
</evidence>
<evidence type="ECO:0000313" key="5">
    <source>
        <dbReference type="Proteomes" id="UP000572540"/>
    </source>
</evidence>
<keyword evidence="2" id="KW-0808">Transferase</keyword>
<dbReference type="Pfam" id="PF00583">
    <property type="entry name" value="Acetyltransf_1"/>
    <property type="match status" value="1"/>
</dbReference>
<organism evidence="2 5">
    <name type="scientific">Paraburkholderia bryophila</name>
    <dbReference type="NCBI Taxonomy" id="420952"/>
    <lineage>
        <taxon>Bacteria</taxon>
        <taxon>Pseudomonadati</taxon>
        <taxon>Pseudomonadota</taxon>
        <taxon>Betaproteobacteria</taxon>
        <taxon>Burkholderiales</taxon>
        <taxon>Burkholderiaceae</taxon>
        <taxon>Paraburkholderia</taxon>
    </lineage>
</organism>
<evidence type="ECO:0000313" key="3">
    <source>
        <dbReference type="EMBL" id="NYH26923.1"/>
    </source>
</evidence>
<dbReference type="EMBL" id="JACCAS010000002">
    <property type="protein sequence ID" value="NYH26923.1"/>
    <property type="molecule type" value="Genomic_DNA"/>
</dbReference>
<dbReference type="Proteomes" id="UP000572540">
    <property type="component" value="Unassembled WGS sequence"/>
</dbReference>
<dbReference type="InterPro" id="IPR000182">
    <property type="entry name" value="GNAT_dom"/>
</dbReference>
<gene>
    <name evidence="3" type="ORF">GGD40_006494</name>
    <name evidence="2" type="ORF">GGD41_001988</name>
</gene>
<dbReference type="GO" id="GO:0016747">
    <property type="term" value="F:acyltransferase activity, transferring groups other than amino-acyl groups"/>
    <property type="evidence" value="ECO:0007669"/>
    <property type="project" value="InterPro"/>
</dbReference>
<dbReference type="PROSITE" id="PS51186">
    <property type="entry name" value="GNAT"/>
    <property type="match status" value="1"/>
</dbReference>
<feature type="domain" description="N-acetyltransferase" evidence="1">
    <location>
        <begin position="6"/>
        <end position="142"/>
    </location>
</feature>
<evidence type="ECO:0000313" key="2">
    <source>
        <dbReference type="EMBL" id="NYH14760.1"/>
    </source>
</evidence>
<keyword evidence="4" id="KW-1185">Reference proteome</keyword>
<dbReference type="AlphaFoldDB" id="A0A7Y9W6J5"/>
<dbReference type="Gene3D" id="3.40.630.30">
    <property type="match status" value="1"/>
</dbReference>
<dbReference type="SUPFAM" id="SSF55729">
    <property type="entry name" value="Acyl-CoA N-acyltransferases (Nat)"/>
    <property type="match status" value="1"/>
</dbReference>
<protein>
    <submittedName>
        <fullName evidence="2">GNAT superfamily N-acetyltransferase</fullName>
    </submittedName>
</protein>
<dbReference type="EMBL" id="JACCAU010000001">
    <property type="protein sequence ID" value="NYH14760.1"/>
    <property type="molecule type" value="Genomic_DNA"/>
</dbReference>
<reference evidence="4 5" key="1">
    <citation type="submission" date="2020-07" db="EMBL/GenBank/DDBJ databases">
        <title>Exploring microbial biodiversity for novel pathways involved in the catabolism of aromatic compounds derived from lignin.</title>
        <authorList>
            <person name="Elkins J."/>
        </authorList>
    </citation>
    <scope>NUCLEOTIDE SEQUENCE [LARGE SCALE GENOMIC DNA]</scope>
    <source>
        <strain evidence="2 5">H2C3B</strain>
        <strain evidence="3 4">H2C3C</strain>
    </source>
</reference>
<accession>A0A7Y9W6J5</accession>
<name>A0A7Y9W6J5_9BURK</name>